<reference evidence="1 2" key="1">
    <citation type="submission" date="2013-11" db="EMBL/GenBank/DDBJ databases">
        <title>Opisthorchis viverrini - life in the bile duct.</title>
        <authorList>
            <person name="Young N.D."/>
            <person name="Nagarajan N."/>
            <person name="Lin S.J."/>
            <person name="Korhonen P.K."/>
            <person name="Jex A.R."/>
            <person name="Hall R.S."/>
            <person name="Safavi-Hemami H."/>
            <person name="Kaewkong W."/>
            <person name="Bertrand D."/>
            <person name="Gao S."/>
            <person name="Seet Q."/>
            <person name="Wongkham S."/>
            <person name="Teh B.T."/>
            <person name="Wongkham C."/>
            <person name="Intapan P.M."/>
            <person name="Maleewong W."/>
            <person name="Yang X."/>
            <person name="Hu M."/>
            <person name="Wang Z."/>
            <person name="Hofmann A."/>
            <person name="Sternberg P.W."/>
            <person name="Tan P."/>
            <person name="Wang J."/>
            <person name="Gasser R.B."/>
        </authorList>
    </citation>
    <scope>NUCLEOTIDE SEQUENCE [LARGE SCALE GENOMIC DNA]</scope>
</reference>
<dbReference type="KEGG" id="ovi:T265_06346"/>
<evidence type="ECO:0000313" key="1">
    <source>
        <dbReference type="EMBL" id="KER26432.1"/>
    </source>
</evidence>
<evidence type="ECO:0000313" key="2">
    <source>
        <dbReference type="Proteomes" id="UP000054324"/>
    </source>
</evidence>
<organism evidence="1 2">
    <name type="scientific">Opisthorchis viverrini</name>
    <name type="common">Southeast Asian liver fluke</name>
    <dbReference type="NCBI Taxonomy" id="6198"/>
    <lineage>
        <taxon>Eukaryota</taxon>
        <taxon>Metazoa</taxon>
        <taxon>Spiralia</taxon>
        <taxon>Lophotrochozoa</taxon>
        <taxon>Platyhelminthes</taxon>
        <taxon>Trematoda</taxon>
        <taxon>Digenea</taxon>
        <taxon>Opisthorchiida</taxon>
        <taxon>Opisthorchiata</taxon>
        <taxon>Opisthorchiidae</taxon>
        <taxon>Opisthorchis</taxon>
    </lineage>
</organism>
<protein>
    <submittedName>
        <fullName evidence="1">Uncharacterized protein</fullName>
    </submittedName>
</protein>
<accession>A0A074ZKX0</accession>
<sequence>MRSFSVIWRPQSANQPYTQLNPLLVSNLVETAVLFGAQHVISITPRSNRSSQFASILSLVSHQEKECGGVGGVGVVVVGGGGGVDDGGVGRIGGGGGVDDGGVGRIGGGGGVDDGGVGRIGGGGGVDDGGVGRIGGGGGVDDGVVGIGVGRIGNGGDVGEIDGGGGGGVCGGDGVGVRGGGGGGRQTLTIGRRQCPAQLSLRVIAAKTLFDRLWASCTIHVILLKEPSKEFARVAYAAGVQASTA</sequence>
<dbReference type="CTD" id="20320528"/>
<dbReference type="RefSeq" id="XP_009169843.1">
    <property type="nucleotide sequence ID" value="XM_009171579.1"/>
</dbReference>
<dbReference type="Proteomes" id="UP000054324">
    <property type="component" value="Unassembled WGS sequence"/>
</dbReference>
<gene>
    <name evidence="1" type="ORF">T265_06346</name>
</gene>
<dbReference type="EMBL" id="KL596748">
    <property type="protein sequence ID" value="KER26432.1"/>
    <property type="molecule type" value="Genomic_DNA"/>
</dbReference>
<proteinExistence type="predicted"/>
<keyword evidence="2" id="KW-1185">Reference proteome</keyword>
<dbReference type="GeneID" id="20320528"/>
<name>A0A074ZKX0_OPIVI</name>
<dbReference type="AlphaFoldDB" id="A0A074ZKX0"/>